<reference evidence="3" key="2">
    <citation type="submission" date="2015-01" db="EMBL/GenBank/DDBJ databases">
        <title>Evolutionary Origins and Diversification of the Mycorrhizal Mutualists.</title>
        <authorList>
            <consortium name="DOE Joint Genome Institute"/>
            <consortium name="Mycorrhizal Genomics Consortium"/>
            <person name="Kohler A."/>
            <person name="Kuo A."/>
            <person name="Nagy L.G."/>
            <person name="Floudas D."/>
            <person name="Copeland A."/>
            <person name="Barry K.W."/>
            <person name="Cichocki N."/>
            <person name="Veneault-Fourrey C."/>
            <person name="LaButti K."/>
            <person name="Lindquist E.A."/>
            <person name="Lipzen A."/>
            <person name="Lundell T."/>
            <person name="Morin E."/>
            <person name="Murat C."/>
            <person name="Riley R."/>
            <person name="Ohm R."/>
            <person name="Sun H."/>
            <person name="Tunlid A."/>
            <person name="Henrissat B."/>
            <person name="Grigoriev I.V."/>
            <person name="Hibbett D.S."/>
            <person name="Martin F."/>
        </authorList>
    </citation>
    <scope>NUCLEOTIDE SEQUENCE [LARGE SCALE GENOMIC DNA]</scope>
    <source>
        <strain evidence="1 3">Marx 270</strain>
    </source>
</reference>
<gene>
    <name evidence="1" type="ORF">M404DRAFT_11479</name>
    <name evidence="2" type="ORF">M404DRAFT_9411</name>
</gene>
<organism evidence="2 3">
    <name type="scientific">Pisolithus tinctorius Marx 270</name>
    <dbReference type="NCBI Taxonomy" id="870435"/>
    <lineage>
        <taxon>Eukaryota</taxon>
        <taxon>Fungi</taxon>
        <taxon>Dikarya</taxon>
        <taxon>Basidiomycota</taxon>
        <taxon>Agaricomycotina</taxon>
        <taxon>Agaricomycetes</taxon>
        <taxon>Agaricomycetidae</taxon>
        <taxon>Boletales</taxon>
        <taxon>Sclerodermatineae</taxon>
        <taxon>Pisolithaceae</taxon>
        <taxon>Pisolithus</taxon>
    </lineage>
</organism>
<evidence type="ECO:0000313" key="2">
    <source>
        <dbReference type="EMBL" id="KIO03749.1"/>
    </source>
</evidence>
<reference evidence="2 3" key="1">
    <citation type="submission" date="2014-04" db="EMBL/GenBank/DDBJ databases">
        <authorList>
            <consortium name="DOE Joint Genome Institute"/>
            <person name="Kuo A."/>
            <person name="Kohler A."/>
            <person name="Costa M.D."/>
            <person name="Nagy L.G."/>
            <person name="Floudas D."/>
            <person name="Copeland A."/>
            <person name="Barry K.W."/>
            <person name="Cichocki N."/>
            <person name="Veneault-Fourrey C."/>
            <person name="LaButti K."/>
            <person name="Lindquist E.A."/>
            <person name="Lipzen A."/>
            <person name="Lundell T."/>
            <person name="Morin E."/>
            <person name="Murat C."/>
            <person name="Sun H."/>
            <person name="Tunlid A."/>
            <person name="Henrissat B."/>
            <person name="Grigoriev I.V."/>
            <person name="Hibbett D.S."/>
            <person name="Martin F."/>
            <person name="Nordberg H.P."/>
            <person name="Cantor M.N."/>
            <person name="Hua S.X."/>
        </authorList>
    </citation>
    <scope>NUCLEOTIDE SEQUENCE [LARGE SCALE GENOMIC DNA]</scope>
    <source>
        <strain evidence="2 3">Marx 270</strain>
    </source>
</reference>
<sequence>MGLVIDSDGKPGMHTSEDFTCSITAAQYWPPVWANMSWLKAITILLLASAASPLLTLTQVTYDRQLFYHYSIHVEVAEIEDGEQYPMDMSMLHVTTPDVVEVGLPQVMEYFPLLEL</sequence>
<reference evidence="2" key="3">
    <citation type="submission" date="2015-02" db="EMBL/GenBank/DDBJ databases">
        <title>Evolutionary Origins and Diversification of the Mycorrhizal Mutualists.</title>
        <authorList>
            <consortium name="DOE Joint Genome Institute"/>
            <consortium name="Mycorrhizal Genomics Consortium"/>
            <person name="Kohler A."/>
            <person name="Kuo A."/>
            <person name="Nagy L.G."/>
            <person name="Floudas D."/>
            <person name="Copeland A."/>
            <person name="Barry K.W."/>
            <person name="Cichocki N."/>
            <person name="Veneault-Fourrey C."/>
            <person name="LaButti K."/>
            <person name="Lindquist E.A."/>
            <person name="Lipzen A."/>
            <person name="Lundell T."/>
            <person name="Morin E."/>
            <person name="Murat C."/>
            <person name="Riley R."/>
            <person name="Ohm R."/>
            <person name="Sun H."/>
            <person name="Tunlid A."/>
            <person name="Henrissat B."/>
            <person name="Grigoriev I.V."/>
            <person name="Hibbett D.S."/>
            <person name="Martin F."/>
        </authorList>
    </citation>
    <scope>NUCLEOTIDE SEQUENCE</scope>
    <source>
        <strain evidence="2 3">Marx 270</strain>
    </source>
</reference>
<name>A0A0C3P8E5_PISTI</name>
<accession>A0A0C3P8E5</accession>
<dbReference type="AlphaFoldDB" id="A0A0C3P8E5"/>
<dbReference type="EMBL" id="KN832210">
    <property type="protein sequence ID" value="KIN93159.1"/>
    <property type="molecule type" value="Genomic_DNA"/>
</dbReference>
<dbReference type="EMBL" id="KN831974">
    <property type="protein sequence ID" value="KIO03749.1"/>
    <property type="molecule type" value="Genomic_DNA"/>
</dbReference>
<evidence type="ECO:0000313" key="1">
    <source>
        <dbReference type="EMBL" id="KIN93159.1"/>
    </source>
</evidence>
<proteinExistence type="predicted"/>
<keyword evidence="3" id="KW-1185">Reference proteome</keyword>
<dbReference type="HOGENOM" id="CLU_2097815_0_0_1"/>
<evidence type="ECO:0000313" key="3">
    <source>
        <dbReference type="Proteomes" id="UP000054217"/>
    </source>
</evidence>
<dbReference type="Proteomes" id="UP000054217">
    <property type="component" value="Unassembled WGS sequence"/>
</dbReference>
<protein>
    <submittedName>
        <fullName evidence="2">Uncharacterized protein</fullName>
    </submittedName>
</protein>